<keyword evidence="2" id="KW-1185">Reference proteome</keyword>
<evidence type="ECO:0000313" key="2">
    <source>
        <dbReference type="Proteomes" id="UP001302812"/>
    </source>
</evidence>
<dbReference type="AlphaFoldDB" id="A0AAN6QCW8"/>
<dbReference type="Proteomes" id="UP001302812">
    <property type="component" value="Unassembled WGS sequence"/>
</dbReference>
<dbReference type="RefSeq" id="XP_064665384.1">
    <property type="nucleotide sequence ID" value="XM_064809748.1"/>
</dbReference>
<reference evidence="1" key="2">
    <citation type="submission" date="2023-05" db="EMBL/GenBank/DDBJ databases">
        <authorList>
            <consortium name="Lawrence Berkeley National Laboratory"/>
            <person name="Steindorff A."/>
            <person name="Hensen N."/>
            <person name="Bonometti L."/>
            <person name="Westerberg I."/>
            <person name="Brannstrom I.O."/>
            <person name="Guillou S."/>
            <person name="Cros-Aarteil S."/>
            <person name="Calhoun S."/>
            <person name="Haridas S."/>
            <person name="Kuo A."/>
            <person name="Mondo S."/>
            <person name="Pangilinan J."/>
            <person name="Riley R."/>
            <person name="Labutti K."/>
            <person name="Andreopoulos B."/>
            <person name="Lipzen A."/>
            <person name="Chen C."/>
            <person name="Yanf M."/>
            <person name="Daum C."/>
            <person name="Ng V."/>
            <person name="Clum A."/>
            <person name="Ohm R."/>
            <person name="Martin F."/>
            <person name="Silar P."/>
            <person name="Natvig D."/>
            <person name="Lalanne C."/>
            <person name="Gautier V."/>
            <person name="Ament-Velasquez S.L."/>
            <person name="Kruys A."/>
            <person name="Hutchinson M.I."/>
            <person name="Powell A.J."/>
            <person name="Barry K."/>
            <person name="Miller A.N."/>
            <person name="Grigoriev I.V."/>
            <person name="Debuchy R."/>
            <person name="Gladieux P."/>
            <person name="Thoren M.H."/>
            <person name="Johannesson H."/>
        </authorList>
    </citation>
    <scope>NUCLEOTIDE SEQUENCE</scope>
    <source>
        <strain evidence="1">CBS 508.74</strain>
    </source>
</reference>
<accession>A0AAN6QCW8</accession>
<name>A0AAN6QCW8_9PEZI</name>
<sequence>MFQSLPVCAQGSSQCPAGACYSPGARFSVCTSRFLQPRTCSCRSRLRSCDDSRIRLQKKFRFLSRSTAVTNISGRCDRTVSRSNQWHRLK</sequence>
<comment type="caution">
    <text evidence="1">The sequence shown here is derived from an EMBL/GenBank/DDBJ whole genome shotgun (WGS) entry which is preliminary data.</text>
</comment>
<dbReference type="EMBL" id="MU853369">
    <property type="protein sequence ID" value="KAK4107814.1"/>
    <property type="molecule type" value="Genomic_DNA"/>
</dbReference>
<protein>
    <submittedName>
        <fullName evidence="1">Uncharacterized protein</fullName>
    </submittedName>
</protein>
<reference evidence="1" key="1">
    <citation type="journal article" date="2023" name="Mol. Phylogenet. Evol.">
        <title>Genome-scale phylogeny and comparative genomics of the fungal order Sordariales.</title>
        <authorList>
            <person name="Hensen N."/>
            <person name="Bonometti L."/>
            <person name="Westerberg I."/>
            <person name="Brannstrom I.O."/>
            <person name="Guillou S."/>
            <person name="Cros-Aarteil S."/>
            <person name="Calhoun S."/>
            <person name="Haridas S."/>
            <person name="Kuo A."/>
            <person name="Mondo S."/>
            <person name="Pangilinan J."/>
            <person name="Riley R."/>
            <person name="LaButti K."/>
            <person name="Andreopoulos B."/>
            <person name="Lipzen A."/>
            <person name="Chen C."/>
            <person name="Yan M."/>
            <person name="Daum C."/>
            <person name="Ng V."/>
            <person name="Clum A."/>
            <person name="Steindorff A."/>
            <person name="Ohm R.A."/>
            <person name="Martin F."/>
            <person name="Silar P."/>
            <person name="Natvig D.O."/>
            <person name="Lalanne C."/>
            <person name="Gautier V."/>
            <person name="Ament-Velasquez S.L."/>
            <person name="Kruys A."/>
            <person name="Hutchinson M.I."/>
            <person name="Powell A.J."/>
            <person name="Barry K."/>
            <person name="Miller A.N."/>
            <person name="Grigoriev I.V."/>
            <person name="Debuchy R."/>
            <person name="Gladieux P."/>
            <person name="Hiltunen Thoren M."/>
            <person name="Johannesson H."/>
        </authorList>
    </citation>
    <scope>NUCLEOTIDE SEQUENCE</scope>
    <source>
        <strain evidence="1">CBS 508.74</strain>
    </source>
</reference>
<evidence type="ECO:0000313" key="1">
    <source>
        <dbReference type="EMBL" id="KAK4107814.1"/>
    </source>
</evidence>
<dbReference type="GeneID" id="89933872"/>
<organism evidence="1 2">
    <name type="scientific">Canariomyces notabilis</name>
    <dbReference type="NCBI Taxonomy" id="2074819"/>
    <lineage>
        <taxon>Eukaryota</taxon>
        <taxon>Fungi</taxon>
        <taxon>Dikarya</taxon>
        <taxon>Ascomycota</taxon>
        <taxon>Pezizomycotina</taxon>
        <taxon>Sordariomycetes</taxon>
        <taxon>Sordariomycetidae</taxon>
        <taxon>Sordariales</taxon>
        <taxon>Chaetomiaceae</taxon>
        <taxon>Canariomyces</taxon>
    </lineage>
</organism>
<proteinExistence type="predicted"/>
<gene>
    <name evidence="1" type="ORF">N656DRAFT_467277</name>
</gene>